<evidence type="ECO:0000259" key="3">
    <source>
        <dbReference type="Pfam" id="PF01471"/>
    </source>
</evidence>
<dbReference type="PANTHER" id="PTHR10201:SF287">
    <property type="entry name" value="MATRIX METALLOPEPTIDASE 25B-RELATED"/>
    <property type="match status" value="1"/>
</dbReference>
<evidence type="ECO:0000256" key="2">
    <source>
        <dbReference type="SAM" id="SignalP"/>
    </source>
</evidence>
<name>A0A060XJP3_ONCMY</name>
<keyword evidence="1" id="KW-0378">Hydrolase</keyword>
<evidence type="ECO:0000313" key="5">
    <source>
        <dbReference type="Proteomes" id="UP000193380"/>
    </source>
</evidence>
<accession>A0A060XJP3</accession>
<dbReference type="Gene3D" id="3.40.390.10">
    <property type="entry name" value="Collagenase (Catalytic Domain)"/>
    <property type="match status" value="1"/>
</dbReference>
<dbReference type="SUPFAM" id="SSF47090">
    <property type="entry name" value="PGBD-like"/>
    <property type="match status" value="1"/>
</dbReference>
<keyword evidence="2" id="KW-0732">Signal</keyword>
<dbReference type="AlphaFoldDB" id="A0A060XJP3"/>
<dbReference type="STRING" id="8022.A0A060XJP3"/>
<organism evidence="4 5">
    <name type="scientific">Oncorhynchus mykiss</name>
    <name type="common">Rainbow trout</name>
    <name type="synonym">Salmo gairdneri</name>
    <dbReference type="NCBI Taxonomy" id="8022"/>
    <lineage>
        <taxon>Eukaryota</taxon>
        <taxon>Metazoa</taxon>
        <taxon>Chordata</taxon>
        <taxon>Craniata</taxon>
        <taxon>Vertebrata</taxon>
        <taxon>Euteleostomi</taxon>
        <taxon>Actinopterygii</taxon>
        <taxon>Neopterygii</taxon>
        <taxon>Teleostei</taxon>
        <taxon>Protacanthopterygii</taxon>
        <taxon>Salmoniformes</taxon>
        <taxon>Salmonidae</taxon>
        <taxon>Salmoninae</taxon>
        <taxon>Oncorhynchus</taxon>
    </lineage>
</organism>
<dbReference type="EMBL" id="FR905502">
    <property type="protein sequence ID" value="CDQ79788.1"/>
    <property type="molecule type" value="Genomic_DNA"/>
</dbReference>
<dbReference type="PANTHER" id="PTHR10201">
    <property type="entry name" value="MATRIX METALLOPROTEINASE"/>
    <property type="match status" value="1"/>
</dbReference>
<dbReference type="InterPro" id="IPR002477">
    <property type="entry name" value="Peptidoglycan-bd-like"/>
</dbReference>
<dbReference type="GO" id="GO:0005615">
    <property type="term" value="C:extracellular space"/>
    <property type="evidence" value="ECO:0007669"/>
    <property type="project" value="TreeGrafter"/>
</dbReference>
<sequence>MCYHRLLLVSGAGLLLTISIGLCAPTADQYSRGVDWLSRYGYLPPPDPRTERLQTREGIQKALRQMQRFAGLEETGTLDHATLSLMKTPRCSLPDIVGTEDLRKRRRKRKKRYALTGLSWKKNDITWRYDVAEKY</sequence>
<dbReference type="PaxDb" id="8022-A0A060XJP3"/>
<keyword evidence="1" id="KW-0482">Metalloprotease</keyword>
<dbReference type="GO" id="GO:0030198">
    <property type="term" value="P:extracellular matrix organization"/>
    <property type="evidence" value="ECO:0007669"/>
    <property type="project" value="TreeGrafter"/>
</dbReference>
<keyword evidence="1" id="KW-0645">Protease</keyword>
<dbReference type="GO" id="GO:0004222">
    <property type="term" value="F:metalloendopeptidase activity"/>
    <property type="evidence" value="ECO:0007669"/>
    <property type="project" value="TreeGrafter"/>
</dbReference>
<proteinExistence type="predicted"/>
<feature type="signal peptide" evidence="2">
    <location>
        <begin position="1"/>
        <end position="23"/>
    </location>
</feature>
<dbReference type="InterPro" id="IPR024079">
    <property type="entry name" value="MetalloPept_cat_dom_sf"/>
</dbReference>
<feature type="domain" description="Peptidoglycan binding-like" evidence="3">
    <location>
        <begin position="35"/>
        <end position="86"/>
    </location>
</feature>
<reference evidence="4" key="2">
    <citation type="submission" date="2014-03" db="EMBL/GenBank/DDBJ databases">
        <authorList>
            <person name="Genoscope - CEA"/>
        </authorList>
    </citation>
    <scope>NUCLEOTIDE SEQUENCE</scope>
</reference>
<protein>
    <recommendedName>
        <fullName evidence="3">Peptidoglycan binding-like domain-containing protein</fullName>
    </recommendedName>
</protein>
<dbReference type="InterPro" id="IPR036365">
    <property type="entry name" value="PGBD-like_sf"/>
</dbReference>
<feature type="chain" id="PRO_5001591139" description="Peptidoglycan binding-like domain-containing protein" evidence="2">
    <location>
        <begin position="24"/>
        <end position="135"/>
    </location>
</feature>
<reference evidence="4" key="1">
    <citation type="journal article" date="2014" name="Nat. Commun.">
        <title>The rainbow trout genome provides novel insights into evolution after whole-genome duplication in vertebrates.</title>
        <authorList>
            <person name="Berthelot C."/>
            <person name="Brunet F."/>
            <person name="Chalopin D."/>
            <person name="Juanchich A."/>
            <person name="Bernard M."/>
            <person name="Noel B."/>
            <person name="Bento P."/>
            <person name="Da Silva C."/>
            <person name="Labadie K."/>
            <person name="Alberti A."/>
            <person name="Aury J.M."/>
            <person name="Louis A."/>
            <person name="Dehais P."/>
            <person name="Bardou P."/>
            <person name="Montfort J."/>
            <person name="Klopp C."/>
            <person name="Cabau C."/>
            <person name="Gaspin C."/>
            <person name="Thorgaard G.H."/>
            <person name="Boussaha M."/>
            <person name="Quillet E."/>
            <person name="Guyomard R."/>
            <person name="Galiana D."/>
            <person name="Bobe J."/>
            <person name="Volff J.N."/>
            <person name="Genet C."/>
            <person name="Wincker P."/>
            <person name="Jaillon O."/>
            <person name="Roest Crollius H."/>
            <person name="Guiguen Y."/>
        </authorList>
    </citation>
    <scope>NUCLEOTIDE SEQUENCE [LARGE SCALE GENOMIC DNA]</scope>
</reference>
<dbReference type="Pfam" id="PF01471">
    <property type="entry name" value="PG_binding_1"/>
    <property type="match status" value="1"/>
</dbReference>
<evidence type="ECO:0000313" key="4">
    <source>
        <dbReference type="EMBL" id="CDQ79788.1"/>
    </source>
</evidence>
<dbReference type="Proteomes" id="UP000193380">
    <property type="component" value="Unassembled WGS sequence"/>
</dbReference>
<dbReference type="GO" id="GO:0030574">
    <property type="term" value="P:collagen catabolic process"/>
    <property type="evidence" value="ECO:0007669"/>
    <property type="project" value="TreeGrafter"/>
</dbReference>
<evidence type="ECO:0000256" key="1">
    <source>
        <dbReference type="ARBA" id="ARBA00023049"/>
    </source>
</evidence>
<gene>
    <name evidence="4" type="ORF">GSONMT00041725001</name>
</gene>